<dbReference type="GO" id="GO:0080120">
    <property type="term" value="P:CAAX-box protein maturation"/>
    <property type="evidence" value="ECO:0007669"/>
    <property type="project" value="UniProtKB-ARBA"/>
</dbReference>
<feature type="transmembrane region" description="Helical" evidence="1">
    <location>
        <begin position="193"/>
        <end position="210"/>
    </location>
</feature>
<gene>
    <name evidence="3" type="ORF">H3L94_06715</name>
</gene>
<dbReference type="EMBL" id="CP059567">
    <property type="protein sequence ID" value="QMT39573.1"/>
    <property type="molecule type" value="Genomic_DNA"/>
</dbReference>
<feature type="transmembrane region" description="Helical" evidence="1">
    <location>
        <begin position="171"/>
        <end position="187"/>
    </location>
</feature>
<keyword evidence="3" id="KW-0645">Protease</keyword>
<keyword evidence="1" id="KW-0472">Membrane</keyword>
<name>A0A7D7T517_9NEIS</name>
<dbReference type="AlphaFoldDB" id="A0A7D7T517"/>
<feature type="transmembrane region" description="Helical" evidence="1">
    <location>
        <begin position="42"/>
        <end position="63"/>
    </location>
</feature>
<feature type="transmembrane region" description="Helical" evidence="1">
    <location>
        <begin position="92"/>
        <end position="115"/>
    </location>
</feature>
<feature type="transmembrane region" description="Helical" evidence="1">
    <location>
        <begin position="135"/>
        <end position="159"/>
    </location>
</feature>
<feature type="transmembrane region" description="Helical" evidence="1">
    <location>
        <begin position="217"/>
        <end position="234"/>
    </location>
</feature>
<keyword evidence="3" id="KW-0482">Metalloprotease</keyword>
<feature type="domain" description="CAAX prenyl protease 2/Lysostaphin resistance protein A-like" evidence="2">
    <location>
        <begin position="133"/>
        <end position="226"/>
    </location>
</feature>
<dbReference type="PANTHER" id="PTHR36435:SF1">
    <property type="entry name" value="CAAX AMINO TERMINAL PROTEASE FAMILY PROTEIN"/>
    <property type="match status" value="1"/>
</dbReference>
<dbReference type="GO" id="GO:0008237">
    <property type="term" value="F:metallopeptidase activity"/>
    <property type="evidence" value="ECO:0007669"/>
    <property type="project" value="UniProtKB-KW"/>
</dbReference>
<dbReference type="GO" id="GO:0006508">
    <property type="term" value="P:proteolysis"/>
    <property type="evidence" value="ECO:0007669"/>
    <property type="project" value="UniProtKB-KW"/>
</dbReference>
<keyword evidence="1" id="KW-0812">Transmembrane</keyword>
<sequence length="236" mass="26173">MHRLAPPFAFIGLLLLINLPIILLSFLIQFSSALQEGGFRTALIVCGSLVYALSAAGMAFWFWRIYRRRTQPEHFAAPAQTPSVGRQLLWSAVYLGLLLALSPVYEAVCSALGLPGWENLANQQALEALFRQMPLLLAVHSVLFAPVAEELLFRGIFFSGFGRLEQRGKRYALLAFSALLFAAVHALPTEPGFLLYFCMGCVLGGAYLHTRQLRYPVLVHALNNLLGIAAFYFPQQ</sequence>
<evidence type="ECO:0000259" key="2">
    <source>
        <dbReference type="Pfam" id="PF02517"/>
    </source>
</evidence>
<dbReference type="Proteomes" id="UP000514752">
    <property type="component" value="Chromosome"/>
</dbReference>
<keyword evidence="1" id="KW-1133">Transmembrane helix</keyword>
<dbReference type="InterPro" id="IPR052710">
    <property type="entry name" value="CAAX_protease"/>
</dbReference>
<dbReference type="KEGG" id="nsg:H3L94_06715"/>
<dbReference type="GO" id="GO:0004175">
    <property type="term" value="F:endopeptidase activity"/>
    <property type="evidence" value="ECO:0007669"/>
    <property type="project" value="UniProtKB-ARBA"/>
</dbReference>
<feature type="transmembrane region" description="Helical" evidence="1">
    <location>
        <begin position="7"/>
        <end position="30"/>
    </location>
</feature>
<evidence type="ECO:0000313" key="3">
    <source>
        <dbReference type="EMBL" id="QMT39573.1"/>
    </source>
</evidence>
<reference evidence="3 4" key="1">
    <citation type="submission" date="2020-07" db="EMBL/GenBank/DDBJ databases">
        <title>Genomic diversity of species in the Neisseriaceae family.</title>
        <authorList>
            <person name="Vincent A.T."/>
            <person name="Bernet E."/>
            <person name="Veyrier F.J."/>
        </authorList>
    </citation>
    <scope>NUCLEOTIDE SEQUENCE [LARGE SCALE GENOMIC DNA]</scope>
    <source>
        <strain evidence="3 4">DSM 22244</strain>
    </source>
</reference>
<keyword evidence="3" id="KW-0378">Hydrolase</keyword>
<protein>
    <submittedName>
        <fullName evidence="3">CPBP family intramembrane metalloprotease</fullName>
    </submittedName>
</protein>
<dbReference type="RefSeq" id="WP_182121388.1">
    <property type="nucleotide sequence ID" value="NZ_CP059567.1"/>
</dbReference>
<dbReference type="InterPro" id="IPR003675">
    <property type="entry name" value="Rce1/LyrA-like_dom"/>
</dbReference>
<evidence type="ECO:0000256" key="1">
    <source>
        <dbReference type="SAM" id="Phobius"/>
    </source>
</evidence>
<proteinExistence type="predicted"/>
<accession>A0A7D7T517</accession>
<evidence type="ECO:0000313" key="4">
    <source>
        <dbReference type="Proteomes" id="UP000514752"/>
    </source>
</evidence>
<dbReference type="Pfam" id="PF02517">
    <property type="entry name" value="Rce1-like"/>
    <property type="match status" value="1"/>
</dbReference>
<organism evidence="3 4">
    <name type="scientific">Neisseria shayeganii</name>
    <dbReference type="NCBI Taxonomy" id="607712"/>
    <lineage>
        <taxon>Bacteria</taxon>
        <taxon>Pseudomonadati</taxon>
        <taxon>Pseudomonadota</taxon>
        <taxon>Betaproteobacteria</taxon>
        <taxon>Neisseriales</taxon>
        <taxon>Neisseriaceae</taxon>
        <taxon>Neisseria</taxon>
    </lineage>
</organism>
<dbReference type="PANTHER" id="PTHR36435">
    <property type="entry name" value="SLR1288 PROTEIN"/>
    <property type="match status" value="1"/>
</dbReference>